<feature type="region of interest" description="Disordered" evidence="1">
    <location>
        <begin position="1"/>
        <end position="39"/>
    </location>
</feature>
<dbReference type="AlphaFoldDB" id="C8WMA4"/>
<accession>C8WMA4</accession>
<dbReference type="KEGG" id="ele:Elen_2648"/>
<dbReference type="EMBL" id="CP001726">
    <property type="protein sequence ID" value="ACV56599.1"/>
    <property type="molecule type" value="Genomic_DNA"/>
</dbReference>
<protein>
    <submittedName>
        <fullName evidence="2">Uncharacterized protein</fullName>
    </submittedName>
</protein>
<sequence length="39" mass="4168">MDEEKKTAEDEATMLQKAVEAGRTDGDGPDDVEVADDGE</sequence>
<keyword evidence="3" id="KW-1185">Reference proteome</keyword>
<reference evidence="2 3" key="1">
    <citation type="journal article" date="2009" name="Stand. Genomic Sci.">
        <title>Complete genome sequence of Eggerthella lenta type strain (IPP VPI 0255).</title>
        <authorList>
            <person name="Saunders E."/>
            <person name="Pukall R."/>
            <person name="Abt B."/>
            <person name="Lapidus A."/>
            <person name="Glavina Del Rio T."/>
            <person name="Copeland A."/>
            <person name="Tice H."/>
            <person name="Cheng J.F."/>
            <person name="Lucas S."/>
            <person name="Chen F."/>
            <person name="Nolan M."/>
            <person name="Bruce D."/>
            <person name="Goodwin L."/>
            <person name="Pitluck S."/>
            <person name="Ivanova N."/>
            <person name="Mavromatis K."/>
            <person name="Ovchinnikova G."/>
            <person name="Pati A."/>
            <person name="Chen A."/>
            <person name="Palaniappan K."/>
            <person name="Land M."/>
            <person name="Hauser L."/>
            <person name="Chang Y.J."/>
            <person name="Jeffries C.D."/>
            <person name="Chain P."/>
            <person name="Meincke L."/>
            <person name="Sims D."/>
            <person name="Brettin T."/>
            <person name="Detter J.C."/>
            <person name="Goker M."/>
            <person name="Bristow J."/>
            <person name="Eisen J.A."/>
            <person name="Markowitz V."/>
            <person name="Hugenholtz P."/>
            <person name="Kyrpides N.C."/>
            <person name="Klenk H.P."/>
            <person name="Han C."/>
        </authorList>
    </citation>
    <scope>NUCLEOTIDE SEQUENCE [LARGE SCALE GENOMIC DNA]</scope>
    <source>
        <strain evidence="3">ATCC 25559 / DSM 2243 / CCUG 17323 / JCM 9979 / KCTC 3265 / NCTC 11813 / VPI 0255 / 1899 B</strain>
    </source>
</reference>
<feature type="compositionally biased region" description="Acidic residues" evidence="1">
    <location>
        <begin position="27"/>
        <end position="39"/>
    </location>
</feature>
<dbReference type="Proteomes" id="UP000001377">
    <property type="component" value="Chromosome"/>
</dbReference>
<proteinExistence type="predicted"/>
<evidence type="ECO:0000256" key="1">
    <source>
        <dbReference type="SAM" id="MobiDB-lite"/>
    </source>
</evidence>
<evidence type="ECO:0000313" key="3">
    <source>
        <dbReference type="Proteomes" id="UP000001377"/>
    </source>
</evidence>
<dbReference type="HOGENOM" id="CLU_3308857_0_0_11"/>
<name>C8WMA4_EGGLE</name>
<dbReference type="PaxDb" id="479437-Elen_2648"/>
<organism evidence="2 3">
    <name type="scientific">Eggerthella lenta (strain ATCC 25559 / DSM 2243 / CCUG 17323 / JCM 9979 / KCTC 3265 / NCTC 11813 / VPI 0255 / 1899 B)</name>
    <name type="common">Eubacterium lentum</name>
    <dbReference type="NCBI Taxonomy" id="479437"/>
    <lineage>
        <taxon>Bacteria</taxon>
        <taxon>Bacillati</taxon>
        <taxon>Actinomycetota</taxon>
        <taxon>Coriobacteriia</taxon>
        <taxon>Eggerthellales</taxon>
        <taxon>Eggerthellaceae</taxon>
        <taxon>Eggerthella</taxon>
    </lineage>
</organism>
<gene>
    <name evidence="2" type="ordered locus">Elen_2648</name>
</gene>
<evidence type="ECO:0000313" key="2">
    <source>
        <dbReference type="EMBL" id="ACV56599.1"/>
    </source>
</evidence>